<dbReference type="PANTHER" id="PTHR47804">
    <property type="entry name" value="60S RIBOSOMAL PROTEIN L19"/>
    <property type="match status" value="1"/>
</dbReference>
<evidence type="ECO:0000256" key="4">
    <source>
        <dbReference type="ARBA" id="ARBA00023136"/>
    </source>
</evidence>
<dbReference type="InParanoid" id="A0A0L0H912"/>
<feature type="compositionally biased region" description="Basic and acidic residues" evidence="5">
    <location>
        <begin position="445"/>
        <end position="454"/>
    </location>
</feature>
<keyword evidence="2 6" id="KW-0812">Transmembrane</keyword>
<evidence type="ECO:0000256" key="5">
    <source>
        <dbReference type="SAM" id="MobiDB-lite"/>
    </source>
</evidence>
<evidence type="ECO:0000256" key="1">
    <source>
        <dbReference type="ARBA" id="ARBA00004141"/>
    </source>
</evidence>
<feature type="domain" description="Integral membrane bound transporter" evidence="7">
    <location>
        <begin position="621"/>
        <end position="753"/>
    </location>
</feature>
<dbReference type="InterPro" id="IPR052430">
    <property type="entry name" value="IVT-Associated"/>
</dbReference>
<dbReference type="eggNOG" id="KOG4711">
    <property type="taxonomic scope" value="Eukaryota"/>
</dbReference>
<dbReference type="VEuPathDB" id="FungiDB:SPPG_07352"/>
<feature type="compositionally biased region" description="Polar residues" evidence="5">
    <location>
        <begin position="457"/>
        <end position="480"/>
    </location>
</feature>
<dbReference type="GeneID" id="27690572"/>
<evidence type="ECO:0000313" key="8">
    <source>
        <dbReference type="EMBL" id="KNC97429.1"/>
    </source>
</evidence>
<feature type="transmembrane region" description="Helical" evidence="6">
    <location>
        <begin position="706"/>
        <end position="723"/>
    </location>
</feature>
<feature type="transmembrane region" description="Helical" evidence="6">
    <location>
        <begin position="114"/>
        <end position="134"/>
    </location>
</feature>
<proteinExistence type="predicted"/>
<feature type="transmembrane region" description="Helical" evidence="6">
    <location>
        <begin position="77"/>
        <end position="102"/>
    </location>
</feature>
<dbReference type="Proteomes" id="UP000053201">
    <property type="component" value="Unassembled WGS sequence"/>
</dbReference>
<evidence type="ECO:0000313" key="9">
    <source>
        <dbReference type="Proteomes" id="UP000053201"/>
    </source>
</evidence>
<dbReference type="RefSeq" id="XP_016605469.1">
    <property type="nucleotide sequence ID" value="XM_016755514.1"/>
</dbReference>
<feature type="region of interest" description="Disordered" evidence="5">
    <location>
        <begin position="408"/>
        <end position="482"/>
    </location>
</feature>
<accession>A0A0L0H912</accession>
<dbReference type="STRING" id="645134.A0A0L0H912"/>
<dbReference type="PRINTS" id="PR02047">
    <property type="entry name" value="BREFELDNASP4"/>
</dbReference>
<keyword evidence="9" id="KW-1185">Reference proteome</keyword>
<dbReference type="EMBL" id="KQ257464">
    <property type="protein sequence ID" value="KNC97429.1"/>
    <property type="molecule type" value="Genomic_DNA"/>
</dbReference>
<dbReference type="PANTHER" id="PTHR47804:SF3">
    <property type="entry name" value="PROTEIN BRE4"/>
    <property type="match status" value="1"/>
</dbReference>
<dbReference type="OMA" id="NNHGQWA"/>
<keyword evidence="4 6" id="KW-0472">Membrane</keyword>
<dbReference type="InterPro" id="IPR049453">
    <property type="entry name" value="Memb_transporter_dom"/>
</dbReference>
<gene>
    <name evidence="8" type="ORF">SPPG_07352</name>
</gene>
<reference evidence="8 9" key="1">
    <citation type="submission" date="2009-08" db="EMBL/GenBank/DDBJ databases">
        <title>The Genome Sequence of Spizellomyces punctatus strain DAOM BR117.</title>
        <authorList>
            <consortium name="The Broad Institute Genome Sequencing Platform"/>
            <person name="Russ C."/>
            <person name="Cuomo C."/>
            <person name="Shea T."/>
            <person name="Young S.K."/>
            <person name="Zeng Q."/>
            <person name="Koehrsen M."/>
            <person name="Haas B."/>
            <person name="Borodovsky M."/>
            <person name="Guigo R."/>
            <person name="Alvarado L."/>
            <person name="Berlin A."/>
            <person name="Bochicchio J."/>
            <person name="Borenstein D."/>
            <person name="Chapman S."/>
            <person name="Chen Z."/>
            <person name="Engels R."/>
            <person name="Freedman E."/>
            <person name="Gellesch M."/>
            <person name="Goldberg J."/>
            <person name="Griggs A."/>
            <person name="Gujja S."/>
            <person name="Heiman D."/>
            <person name="Hepburn T."/>
            <person name="Howarth C."/>
            <person name="Jen D."/>
            <person name="Larson L."/>
            <person name="Lewis B."/>
            <person name="Mehta T."/>
            <person name="Park D."/>
            <person name="Pearson M."/>
            <person name="Roberts A."/>
            <person name="Saif S."/>
            <person name="Shenoy N."/>
            <person name="Sisk P."/>
            <person name="Stolte C."/>
            <person name="Sykes S."/>
            <person name="Thomson T."/>
            <person name="Walk T."/>
            <person name="White J."/>
            <person name="Yandava C."/>
            <person name="Burger G."/>
            <person name="Gray M.W."/>
            <person name="Holland P.W.H."/>
            <person name="King N."/>
            <person name="Lang F.B.F."/>
            <person name="Roger A.J."/>
            <person name="Ruiz-Trillo I."/>
            <person name="Lander E."/>
            <person name="Nusbaum C."/>
        </authorList>
    </citation>
    <scope>NUCLEOTIDE SEQUENCE [LARGE SCALE GENOMIC DNA]</scope>
    <source>
        <strain evidence="8 9">DAOM BR117</strain>
    </source>
</reference>
<feature type="compositionally biased region" description="Low complexity" evidence="5">
    <location>
        <begin position="412"/>
        <end position="421"/>
    </location>
</feature>
<organism evidence="8 9">
    <name type="scientific">Spizellomyces punctatus (strain DAOM BR117)</name>
    <dbReference type="NCBI Taxonomy" id="645134"/>
    <lineage>
        <taxon>Eukaryota</taxon>
        <taxon>Fungi</taxon>
        <taxon>Fungi incertae sedis</taxon>
        <taxon>Chytridiomycota</taxon>
        <taxon>Chytridiomycota incertae sedis</taxon>
        <taxon>Chytridiomycetes</taxon>
        <taxon>Spizellomycetales</taxon>
        <taxon>Spizellomycetaceae</taxon>
        <taxon>Spizellomyces</taxon>
    </lineage>
</organism>
<dbReference type="GO" id="GO:0016020">
    <property type="term" value="C:membrane"/>
    <property type="evidence" value="ECO:0007669"/>
    <property type="project" value="UniProtKB-SubCell"/>
</dbReference>
<protein>
    <recommendedName>
        <fullName evidence="7">Integral membrane bound transporter domain-containing protein</fullName>
    </recommendedName>
</protein>
<feature type="transmembrane region" description="Helical" evidence="6">
    <location>
        <begin position="735"/>
        <end position="758"/>
    </location>
</feature>
<feature type="transmembrane region" description="Helical" evidence="6">
    <location>
        <begin position="634"/>
        <end position="658"/>
    </location>
</feature>
<feature type="transmembrane region" description="Helical" evidence="6">
    <location>
        <begin position="670"/>
        <end position="699"/>
    </location>
</feature>
<sequence length="973" mass="107009">MAFFWGYFAPHYREVSTVLQNPVNLKRLFKCVAAFYIAMLFGLIPSWIRILEPETVMAPIALLLLHPARTVGAQLEVIITGLAGAFIGVAWGLGTLAALGSYFQNYPGVDNQGFGKAVVGLGSILVFVFGATTINAKYPHLRSFCMNGCIITVLIIPAVFDMPSYQPAPILSALKGYCIGAGISLVLNIFPWPEFANEHLKSTMFDSFNKVRTCLDSEVSLFLSFPAAFIDPPTPRRRASTRDLQRRSSVSAAMATSQHLAAARSAVSEIHNARKDATHELGYGYHAPHSLRDLENYTRLMVRHLGGMASGIAGMQEVIESKDVANSGRDAVISSLRAFVTCIAPNVRDLKKCCLDALEMTPEILYRPKAQHWWIRASEEGHSDDLSATRKRLQKSLEQYDEAQKLAFSQCTPGTTTDTRTAANVEPPAKKPPTPPPRTYSAESPTHDHAKDVGTADDQSFAHSTNQLPSAHTSRNSSLSERIELVPLRTTASREGSDGDDDLIPTSSHVHWTNEFYSVCFFALSLREFAKSVLDELREADRLHRTCGNSRRVFWPRSGWMSRHGLRPTVKGKRKGSCKWKSPFTAFVDGLYTFHTLMKSPNVRFGLKSVVAVVLCGVWAFISSTRPWYITQRGYWAMFTTVVVMNPTVGATSTTAVYRMMGTVFAAVWAYLSLVIANLNAGVICAMMLPITIIGFYIALFTSRRYAGLVLLITYCTIIVMPFEPRGVPESILHLAIARTVTIFGGSAVALIVTWVLFPRLARRDVRFGVAAIMRDVAALYATQVGGLLTPPTPSSGSGKVNINTEIEHFLSKAQSRLTATRLSMTIAASEPDLDRPYDSGTFCEVADRLQALIDILAAMRDSLKAEMDDELANVLWSVAEERRNLVAALVAAFHILASCLEMAAPLPVHFPQVVPARERLQERLKTVMGNRRFSSVSALYVHAYACTTKRIVTECEGLRKALGGLLGCGTKA</sequence>
<evidence type="ECO:0000256" key="6">
    <source>
        <dbReference type="SAM" id="Phobius"/>
    </source>
</evidence>
<feature type="transmembrane region" description="Helical" evidence="6">
    <location>
        <begin position="605"/>
        <end position="622"/>
    </location>
</feature>
<comment type="subcellular location">
    <subcellularLocation>
        <location evidence="1">Membrane</location>
        <topology evidence="1">Multi-pass membrane protein</topology>
    </subcellularLocation>
</comment>
<dbReference type="InterPro" id="IPR023244">
    <property type="entry name" value="Brefeldin_A-sensitivity_4"/>
</dbReference>
<keyword evidence="3 6" id="KW-1133">Transmembrane helix</keyword>
<evidence type="ECO:0000259" key="7">
    <source>
        <dbReference type="Pfam" id="PF13515"/>
    </source>
</evidence>
<name>A0A0L0H912_SPIPD</name>
<feature type="transmembrane region" description="Helical" evidence="6">
    <location>
        <begin position="140"/>
        <end position="160"/>
    </location>
</feature>
<dbReference type="AlphaFoldDB" id="A0A0L0H912"/>
<feature type="transmembrane region" description="Helical" evidence="6">
    <location>
        <begin position="28"/>
        <end position="48"/>
    </location>
</feature>
<dbReference type="OrthoDB" id="68611at2759"/>
<dbReference type="Pfam" id="PF13515">
    <property type="entry name" value="FUSC_2"/>
    <property type="match status" value="1"/>
</dbReference>
<evidence type="ECO:0000256" key="2">
    <source>
        <dbReference type="ARBA" id="ARBA00022692"/>
    </source>
</evidence>
<evidence type="ECO:0000256" key="3">
    <source>
        <dbReference type="ARBA" id="ARBA00022989"/>
    </source>
</evidence>